<dbReference type="EMBL" id="FPLD01000140">
    <property type="protein sequence ID" value="SGZ19300.1"/>
    <property type="molecule type" value="Genomic_DNA"/>
</dbReference>
<gene>
    <name evidence="1" type="ORF">NVI5450_4755</name>
</gene>
<dbReference type="Proteomes" id="UP000183794">
    <property type="component" value="Unassembled WGS sequence"/>
</dbReference>
<accession>A0A1L0AU91</accession>
<protein>
    <submittedName>
        <fullName evidence="1">Uncharacterized protein</fullName>
    </submittedName>
</protein>
<evidence type="ECO:0000313" key="2">
    <source>
        <dbReference type="Proteomes" id="UP000183794"/>
    </source>
</evidence>
<name>A0A1L0AU91_9GAMM</name>
<proteinExistence type="predicted"/>
<reference evidence="1 2" key="1">
    <citation type="submission" date="2016-11" db="EMBL/GenBank/DDBJ databases">
        <authorList>
            <person name="Jaros S."/>
            <person name="Januszkiewicz K."/>
            <person name="Wedrychowicz H."/>
        </authorList>
    </citation>
    <scope>NUCLEOTIDE SEQUENCE [LARGE SCALE GENOMIC DNA]</scope>
    <source>
        <strain evidence="1">NVI 5450</strain>
    </source>
</reference>
<dbReference type="AlphaFoldDB" id="A0A1L0AU91"/>
<evidence type="ECO:0000313" key="1">
    <source>
        <dbReference type="EMBL" id="SGZ19300.1"/>
    </source>
</evidence>
<organism evidence="1 2">
    <name type="scientific">Moritella viscosa</name>
    <dbReference type="NCBI Taxonomy" id="80854"/>
    <lineage>
        <taxon>Bacteria</taxon>
        <taxon>Pseudomonadati</taxon>
        <taxon>Pseudomonadota</taxon>
        <taxon>Gammaproteobacteria</taxon>
        <taxon>Alteromonadales</taxon>
        <taxon>Moritellaceae</taxon>
        <taxon>Moritella</taxon>
    </lineage>
</organism>
<sequence>MRERNEILIKYLKEKQQLPKWKPYKKEIKTMLLLARKGGDLLARLGDINRMILNC</sequence>